<dbReference type="SMART" id="SM00797">
    <property type="entry name" value="AHS2"/>
    <property type="match status" value="1"/>
</dbReference>
<dbReference type="Proteomes" id="UP001597361">
    <property type="component" value="Unassembled WGS sequence"/>
</dbReference>
<evidence type="ECO:0000313" key="5">
    <source>
        <dbReference type="EMBL" id="MFD2036099.1"/>
    </source>
</evidence>
<comment type="caution">
    <text evidence="5">The sequence shown here is derived from an EMBL/GenBank/DDBJ whole genome shotgun (WGS) entry which is preliminary data.</text>
</comment>
<dbReference type="PANTHER" id="PTHR43309:SF5">
    <property type="entry name" value="5-OXOPROLINASE SUBUNIT C"/>
    <property type="match status" value="1"/>
</dbReference>
<evidence type="ECO:0000256" key="3">
    <source>
        <dbReference type="ARBA" id="ARBA00022840"/>
    </source>
</evidence>
<dbReference type="RefSeq" id="WP_376887122.1">
    <property type="nucleotide sequence ID" value="NZ_JBHUHR010000039.1"/>
</dbReference>
<keyword evidence="1" id="KW-0547">Nucleotide-binding</keyword>
<protein>
    <submittedName>
        <fullName evidence="5">Biotin-dependent carboxyltransferase family protein</fullName>
    </submittedName>
</protein>
<sequence length="289" mass="32531">MLKSISYIHFIKPGAQCSVQDQGRFGYADFGVPYSGVMDRFSFFQANMLLGNPENAAVLEIAMLGPIMVFEMPTRIVFTGAIAEIYHNSSQIQMGQVVNIAADDEIRVGKIIHGQWLYMAIEGGLESPVFMDSRSWFADISEKSRIAKGDSISYLYEDRYHSNLLSHPKLDGLWFEDETLDVFQGPEWQELPEDIQLQILQTEFEISPVSNRMGIQLKNPMPNQLEQILTSPVYPGTVQLTPSGKLIVLMRDAQVTGGYPRILQLSDHAINIISQKNFGEKVMFSILES</sequence>
<organism evidence="5 6">
    <name type="scientific">Belliella marina</name>
    <dbReference type="NCBI Taxonomy" id="1644146"/>
    <lineage>
        <taxon>Bacteria</taxon>
        <taxon>Pseudomonadati</taxon>
        <taxon>Bacteroidota</taxon>
        <taxon>Cytophagia</taxon>
        <taxon>Cytophagales</taxon>
        <taxon>Cyclobacteriaceae</taxon>
        <taxon>Belliella</taxon>
    </lineage>
</organism>
<keyword evidence="3" id="KW-0067">ATP-binding</keyword>
<dbReference type="InterPro" id="IPR003778">
    <property type="entry name" value="CT_A_B"/>
</dbReference>
<evidence type="ECO:0000259" key="4">
    <source>
        <dbReference type="SMART" id="SM00797"/>
    </source>
</evidence>
<evidence type="ECO:0000256" key="1">
    <source>
        <dbReference type="ARBA" id="ARBA00022741"/>
    </source>
</evidence>
<dbReference type="Gene3D" id="2.40.100.10">
    <property type="entry name" value="Cyclophilin-like"/>
    <property type="match status" value="1"/>
</dbReference>
<dbReference type="PANTHER" id="PTHR43309">
    <property type="entry name" value="5-OXOPROLINASE SUBUNIT C"/>
    <property type="match status" value="1"/>
</dbReference>
<evidence type="ECO:0000256" key="2">
    <source>
        <dbReference type="ARBA" id="ARBA00022801"/>
    </source>
</evidence>
<accession>A0ABW4VN35</accession>
<dbReference type="Pfam" id="PF02626">
    <property type="entry name" value="CT_A_B"/>
    <property type="match status" value="1"/>
</dbReference>
<name>A0ABW4VN35_9BACT</name>
<evidence type="ECO:0000313" key="6">
    <source>
        <dbReference type="Proteomes" id="UP001597361"/>
    </source>
</evidence>
<feature type="domain" description="Carboxyltransferase" evidence="4">
    <location>
        <begin position="29"/>
        <end position="289"/>
    </location>
</feature>
<dbReference type="InterPro" id="IPR029000">
    <property type="entry name" value="Cyclophilin-like_dom_sf"/>
</dbReference>
<keyword evidence="6" id="KW-1185">Reference proteome</keyword>
<proteinExistence type="predicted"/>
<dbReference type="InterPro" id="IPR052708">
    <property type="entry name" value="PxpC"/>
</dbReference>
<keyword evidence="2" id="KW-0378">Hydrolase</keyword>
<dbReference type="EMBL" id="JBHUHR010000039">
    <property type="protein sequence ID" value="MFD2036099.1"/>
    <property type="molecule type" value="Genomic_DNA"/>
</dbReference>
<reference evidence="6" key="1">
    <citation type="journal article" date="2019" name="Int. J. Syst. Evol. Microbiol.">
        <title>The Global Catalogue of Microorganisms (GCM) 10K type strain sequencing project: providing services to taxonomists for standard genome sequencing and annotation.</title>
        <authorList>
            <consortium name="The Broad Institute Genomics Platform"/>
            <consortium name="The Broad Institute Genome Sequencing Center for Infectious Disease"/>
            <person name="Wu L."/>
            <person name="Ma J."/>
        </authorList>
    </citation>
    <scope>NUCLEOTIDE SEQUENCE [LARGE SCALE GENOMIC DNA]</scope>
    <source>
        <strain evidence="6">CGMCC 1.15180</strain>
    </source>
</reference>
<gene>
    <name evidence="5" type="ORF">ACFSKL_14955</name>
</gene>